<dbReference type="AlphaFoldDB" id="A0A2A6EBG9"/>
<sequence>MATKNEQIEFVKTLYPHAVRLFKTGGVHPAFVVAQAALETGWKIKGAGNNLFGITKGSWKGPTVLCLTTEYFRVPNKQFTAPERVVSVEHVGDRYRYRVYRLFRAYDSYADCLDDHLALLKRPGYADAWAYRFNAKEFARRIVDNEGAKYATAPNYAAVMASTIAAVERIVRNNGL</sequence>
<evidence type="ECO:0000256" key="1">
    <source>
        <dbReference type="ARBA" id="ARBA00022801"/>
    </source>
</evidence>
<organism evidence="3 4">
    <name type="scientific">Tannerella forsythia</name>
    <name type="common">Bacteroides forsythus</name>
    <dbReference type="NCBI Taxonomy" id="28112"/>
    <lineage>
        <taxon>Bacteria</taxon>
        <taxon>Pseudomonadati</taxon>
        <taxon>Bacteroidota</taxon>
        <taxon>Bacteroidia</taxon>
        <taxon>Bacteroidales</taxon>
        <taxon>Tannerellaceae</taxon>
        <taxon>Tannerella</taxon>
    </lineage>
</organism>
<evidence type="ECO:0000259" key="2">
    <source>
        <dbReference type="SMART" id="SM00047"/>
    </source>
</evidence>
<evidence type="ECO:0000313" key="4">
    <source>
        <dbReference type="Proteomes" id="UP000219259"/>
    </source>
</evidence>
<dbReference type="SMART" id="SM00047">
    <property type="entry name" value="LYZ2"/>
    <property type="match status" value="1"/>
</dbReference>
<gene>
    <name evidence="3" type="ORF">CLI86_02175</name>
</gene>
<dbReference type="GO" id="GO:0004040">
    <property type="term" value="F:amidase activity"/>
    <property type="evidence" value="ECO:0007669"/>
    <property type="project" value="InterPro"/>
</dbReference>
<name>A0A2A6EBG9_TANFO</name>
<dbReference type="InterPro" id="IPR051056">
    <property type="entry name" value="Glycosyl_Hydrolase_73"/>
</dbReference>
<keyword evidence="1" id="KW-0378">Hydrolase</keyword>
<evidence type="ECO:0000313" key="3">
    <source>
        <dbReference type="EMBL" id="PDP44782.1"/>
    </source>
</evidence>
<reference evidence="3 4" key="1">
    <citation type="submission" date="2017-09" db="EMBL/GenBank/DDBJ databases">
        <title>Phase variable restriction modification systems are present in the genome sequences of periodontal pathogens Prevotella intermedia, Tannerella forsythia and Porphyromonas gingivalis.</title>
        <authorList>
            <person name="Haigh R.D."/>
            <person name="Crawford L."/>
            <person name="Ralph J."/>
            <person name="Wanford J."/>
            <person name="Vartoukian S.R."/>
            <person name="Hijazib K."/>
            <person name="Wade W."/>
            <person name="Oggioni M.R."/>
        </authorList>
    </citation>
    <scope>NUCLEOTIDE SEQUENCE [LARGE SCALE GENOMIC DNA]</scope>
    <source>
        <strain evidence="3 4">WW11663</strain>
    </source>
</reference>
<dbReference type="Pfam" id="PF01832">
    <property type="entry name" value="Glucosaminidase"/>
    <property type="match status" value="1"/>
</dbReference>
<feature type="domain" description="Mannosyl-glycoprotein endo-beta-N-acetylglucosamidase-like" evidence="2">
    <location>
        <begin position="2"/>
        <end position="168"/>
    </location>
</feature>
<dbReference type="PANTHER" id="PTHR33308:SF9">
    <property type="entry name" value="PEPTIDOGLYCAN HYDROLASE FLGJ"/>
    <property type="match status" value="1"/>
</dbReference>
<accession>A0A2A6EBG9</accession>
<keyword evidence="3" id="KW-0282">Flagellum</keyword>
<comment type="caution">
    <text evidence="3">The sequence shown here is derived from an EMBL/GenBank/DDBJ whole genome shotgun (WGS) entry which is preliminary data.</text>
</comment>
<dbReference type="Proteomes" id="UP000219259">
    <property type="component" value="Unassembled WGS sequence"/>
</dbReference>
<protein>
    <submittedName>
        <fullName evidence="3">Flagellar biosynthesis protein FlgJ</fullName>
    </submittedName>
</protein>
<dbReference type="GO" id="GO:0071973">
    <property type="term" value="P:bacterial-type flagellum-dependent cell motility"/>
    <property type="evidence" value="ECO:0007669"/>
    <property type="project" value="TreeGrafter"/>
</dbReference>
<keyword evidence="3" id="KW-0969">Cilium</keyword>
<dbReference type="Gene3D" id="1.10.530.10">
    <property type="match status" value="1"/>
</dbReference>
<dbReference type="InterPro" id="IPR002901">
    <property type="entry name" value="MGlyc_endo_b_GlcNAc-like_dom"/>
</dbReference>
<proteinExistence type="predicted"/>
<keyword evidence="3" id="KW-0966">Cell projection</keyword>
<dbReference type="EMBL" id="NSLJ01000004">
    <property type="protein sequence ID" value="PDP44782.1"/>
    <property type="molecule type" value="Genomic_DNA"/>
</dbReference>
<dbReference type="PANTHER" id="PTHR33308">
    <property type="entry name" value="PEPTIDOGLYCAN HYDROLASE FLGJ"/>
    <property type="match status" value="1"/>
</dbReference>